<feature type="binding site" evidence="11">
    <location>
        <begin position="307"/>
        <end position="311"/>
    </location>
    <ligand>
        <name>FMN</name>
        <dbReference type="ChEBI" id="CHEBI:58210"/>
    </ligand>
</feature>
<comment type="similarity">
    <text evidence="2 11 12">Belongs to the chorismate synthase family.</text>
</comment>
<dbReference type="SUPFAM" id="SSF103263">
    <property type="entry name" value="Chorismate synthase, AroC"/>
    <property type="match status" value="1"/>
</dbReference>
<dbReference type="Proteomes" id="UP000037175">
    <property type="component" value="Unassembled WGS sequence"/>
</dbReference>
<dbReference type="EMBL" id="LGTE01000002">
    <property type="protein sequence ID" value="KNZ70693.1"/>
    <property type="molecule type" value="Genomic_DNA"/>
</dbReference>
<comment type="function">
    <text evidence="11">Catalyzes the anti-1,4-elimination of the C-3 phosphate and the C-6 proR hydrogen from 5-enolpyruvylshikimate-3-phosphate (EPSP) to yield chorismate, which is the branch point compound that serves as the starting substrate for the three terminal pathways of aromatic amino acid biosynthesis. This reaction introduces a second double bond into the aromatic ring system.</text>
</comment>
<dbReference type="Gene3D" id="3.60.150.10">
    <property type="entry name" value="Chorismate synthase AroC"/>
    <property type="match status" value="1"/>
</dbReference>
<dbReference type="FunFam" id="3.60.150.10:FF:000002">
    <property type="entry name" value="Chorismate synthase"/>
    <property type="match status" value="1"/>
</dbReference>
<evidence type="ECO:0000256" key="7">
    <source>
        <dbReference type="ARBA" id="ARBA00022827"/>
    </source>
</evidence>
<keyword evidence="8 11" id="KW-0521">NADP</keyword>
<dbReference type="PIRSF" id="PIRSF001456">
    <property type="entry name" value="Chorismate_synth"/>
    <property type="match status" value="1"/>
</dbReference>
<evidence type="ECO:0000256" key="2">
    <source>
        <dbReference type="ARBA" id="ARBA00008014"/>
    </source>
</evidence>
<evidence type="ECO:0000256" key="5">
    <source>
        <dbReference type="ARBA" id="ARBA00022630"/>
    </source>
</evidence>
<protein>
    <recommendedName>
        <fullName evidence="3 11">Chorismate synthase</fullName>
        <shortName evidence="11">CS</shortName>
        <ecNumber evidence="3 11">4.2.3.5</ecNumber>
    </recommendedName>
    <alternativeName>
        <fullName evidence="11">5-enolpyruvylshikimate-3-phosphate phospholyase</fullName>
    </alternativeName>
</protein>
<evidence type="ECO:0000313" key="14">
    <source>
        <dbReference type="Proteomes" id="UP000037175"/>
    </source>
</evidence>
<keyword evidence="10 11" id="KW-0456">Lyase</keyword>
<dbReference type="AlphaFoldDB" id="A0A0L6W5N9"/>
<dbReference type="GO" id="GO:0005829">
    <property type="term" value="C:cytosol"/>
    <property type="evidence" value="ECO:0007669"/>
    <property type="project" value="TreeGrafter"/>
</dbReference>
<name>A0A0L6W5N9_9FIRM</name>
<evidence type="ECO:0000256" key="9">
    <source>
        <dbReference type="ARBA" id="ARBA00023141"/>
    </source>
</evidence>
<dbReference type="InterPro" id="IPR020541">
    <property type="entry name" value="Chorismate_synthase_CS"/>
</dbReference>
<dbReference type="GO" id="GO:0008652">
    <property type="term" value="P:amino acid biosynthetic process"/>
    <property type="evidence" value="ECO:0007669"/>
    <property type="project" value="UniProtKB-KW"/>
</dbReference>
<dbReference type="NCBIfam" id="NF003793">
    <property type="entry name" value="PRK05382.1"/>
    <property type="match status" value="1"/>
</dbReference>
<sequence length="384" mass="41435">MLRFLNAGESHGPALTAIVEGMPAGVPVTEEYINTQLARRQMGYGRGGRMKIERDQVEFTAGVRGGFTLGTPICLVIRNRDYANWEKIMTPSPSADLDEMVVTRPRPGHADLAGAIKYNHADIRNVLERASARETATRVAVGALGRRLLEMFGIQIFGHVVQIGSVRAVIPPSYEEVRRLAAASELFCADPEAEQAMKTEIDASKEAGDSLGGIFEVVVTNLPVGLGSFVQWDRKLDGRLAQAVMSIQAVKGVEIGMGFRAATLPGSQVHDEIFYDSGGFYRCTNRAGGLEGGITNGEPLVIRAAMKPIPTLYKPLKSVDLATKEPFAASVERSDTCAVPAAAVVAEAAVAFELARAMIEKFGGDSLAEMQRNYEAYVAYVRQV</sequence>
<evidence type="ECO:0000256" key="3">
    <source>
        <dbReference type="ARBA" id="ARBA00013036"/>
    </source>
</evidence>
<feature type="binding site" evidence="11">
    <location>
        <position position="333"/>
    </location>
    <ligand>
        <name>FMN</name>
        <dbReference type="ChEBI" id="CHEBI:58210"/>
    </ligand>
</feature>
<feature type="binding site" evidence="11">
    <location>
        <begin position="129"/>
        <end position="131"/>
    </location>
    <ligand>
        <name>FMN</name>
        <dbReference type="ChEBI" id="CHEBI:58210"/>
    </ligand>
</feature>
<keyword evidence="7 11" id="KW-0274">FAD</keyword>
<comment type="caution">
    <text evidence="13">The sequence shown here is derived from an EMBL/GenBank/DDBJ whole genome shotgun (WGS) entry which is preliminary data.</text>
</comment>
<dbReference type="UniPathway" id="UPA00053">
    <property type="reaction ID" value="UER00090"/>
</dbReference>
<evidence type="ECO:0000313" key="13">
    <source>
        <dbReference type="EMBL" id="KNZ70693.1"/>
    </source>
</evidence>
<dbReference type="GO" id="GO:0004107">
    <property type="term" value="F:chorismate synthase activity"/>
    <property type="evidence" value="ECO:0007669"/>
    <property type="project" value="UniProtKB-UniRule"/>
</dbReference>
<dbReference type="HAMAP" id="MF_00300">
    <property type="entry name" value="Chorismate_synth"/>
    <property type="match status" value="1"/>
</dbReference>
<feature type="binding site" evidence="11">
    <location>
        <position position="46"/>
    </location>
    <ligand>
        <name>NADP(+)</name>
        <dbReference type="ChEBI" id="CHEBI:58349"/>
    </ligand>
</feature>
<evidence type="ECO:0000256" key="4">
    <source>
        <dbReference type="ARBA" id="ARBA00022605"/>
    </source>
</evidence>
<dbReference type="CDD" id="cd07304">
    <property type="entry name" value="Chorismate_synthase"/>
    <property type="match status" value="1"/>
</dbReference>
<organism evidence="13 14">
    <name type="scientific">Thermincola ferriacetica</name>
    <dbReference type="NCBI Taxonomy" id="281456"/>
    <lineage>
        <taxon>Bacteria</taxon>
        <taxon>Bacillati</taxon>
        <taxon>Bacillota</taxon>
        <taxon>Clostridia</taxon>
        <taxon>Eubacteriales</taxon>
        <taxon>Thermincolaceae</taxon>
        <taxon>Thermincola</taxon>
    </lineage>
</organism>
<dbReference type="InterPro" id="IPR035904">
    <property type="entry name" value="Chorismate_synth_AroC_sf"/>
</dbReference>
<accession>A0A0L6W5N9</accession>
<evidence type="ECO:0000256" key="10">
    <source>
        <dbReference type="ARBA" id="ARBA00023239"/>
    </source>
</evidence>
<dbReference type="RefSeq" id="WP_052216624.1">
    <property type="nucleotide sequence ID" value="NZ_LGTE01000002.1"/>
</dbReference>
<keyword evidence="14" id="KW-1185">Reference proteome</keyword>
<dbReference type="PATRIC" id="fig|281456.6.peg.388"/>
<dbReference type="GO" id="GO:0009073">
    <property type="term" value="P:aromatic amino acid family biosynthetic process"/>
    <property type="evidence" value="ECO:0007669"/>
    <property type="project" value="UniProtKB-KW"/>
</dbReference>
<evidence type="ECO:0000256" key="8">
    <source>
        <dbReference type="ARBA" id="ARBA00022857"/>
    </source>
</evidence>
<dbReference type="PROSITE" id="PS00788">
    <property type="entry name" value="CHORISMATE_SYNTHASE_2"/>
    <property type="match status" value="1"/>
</dbReference>
<evidence type="ECO:0000256" key="6">
    <source>
        <dbReference type="ARBA" id="ARBA00022643"/>
    </source>
</evidence>
<dbReference type="PANTHER" id="PTHR21085:SF0">
    <property type="entry name" value="CHORISMATE SYNTHASE"/>
    <property type="match status" value="1"/>
</dbReference>
<feature type="binding site" evidence="11">
    <location>
        <begin position="248"/>
        <end position="249"/>
    </location>
    <ligand>
        <name>FMN</name>
        <dbReference type="ChEBI" id="CHEBI:58210"/>
    </ligand>
</feature>
<evidence type="ECO:0000256" key="12">
    <source>
        <dbReference type="RuleBase" id="RU000605"/>
    </source>
</evidence>
<evidence type="ECO:0000256" key="1">
    <source>
        <dbReference type="ARBA" id="ARBA00005044"/>
    </source>
</evidence>
<evidence type="ECO:0000256" key="11">
    <source>
        <dbReference type="HAMAP-Rule" id="MF_00300"/>
    </source>
</evidence>
<dbReference type="InterPro" id="IPR000453">
    <property type="entry name" value="Chorismate_synth"/>
</dbReference>
<keyword evidence="5 11" id="KW-0285">Flavoprotein</keyword>
<dbReference type="NCBIfam" id="TIGR00033">
    <property type="entry name" value="aroC"/>
    <property type="match status" value="1"/>
</dbReference>
<comment type="subunit">
    <text evidence="11">Homotetramer.</text>
</comment>
<comment type="catalytic activity">
    <reaction evidence="11 12">
        <text>5-O-(1-carboxyvinyl)-3-phosphoshikimate = chorismate + phosphate</text>
        <dbReference type="Rhea" id="RHEA:21020"/>
        <dbReference type="ChEBI" id="CHEBI:29748"/>
        <dbReference type="ChEBI" id="CHEBI:43474"/>
        <dbReference type="ChEBI" id="CHEBI:57701"/>
        <dbReference type="EC" id="4.2.3.5"/>
    </reaction>
</comment>
<dbReference type="GO" id="GO:0009423">
    <property type="term" value="P:chorismate biosynthetic process"/>
    <property type="evidence" value="ECO:0007669"/>
    <property type="project" value="UniProtKB-UniRule"/>
</dbReference>
<dbReference type="PROSITE" id="PS00787">
    <property type="entry name" value="CHORISMATE_SYNTHASE_1"/>
    <property type="match status" value="1"/>
</dbReference>
<dbReference type="PANTHER" id="PTHR21085">
    <property type="entry name" value="CHORISMATE SYNTHASE"/>
    <property type="match status" value="1"/>
</dbReference>
<gene>
    <name evidence="11" type="primary">aroC</name>
    <name evidence="13" type="ORF">Tfer_0371</name>
</gene>
<feature type="binding site" evidence="11">
    <location>
        <position position="40"/>
    </location>
    <ligand>
        <name>NADP(+)</name>
        <dbReference type="ChEBI" id="CHEBI:58349"/>
    </ligand>
</feature>
<reference evidence="14" key="1">
    <citation type="submission" date="2015-07" db="EMBL/GenBank/DDBJ databases">
        <title>Complete Genome of Thermincola ferriacetica strain Z-0001T.</title>
        <authorList>
            <person name="Lusk B."/>
            <person name="Badalamenti J.P."/>
            <person name="Parameswaran P."/>
            <person name="Bond D.R."/>
            <person name="Torres C.I."/>
        </authorList>
    </citation>
    <scope>NUCLEOTIDE SEQUENCE [LARGE SCALE GENOMIC DNA]</scope>
    <source>
        <strain evidence="14">Z-0001</strain>
    </source>
</reference>
<dbReference type="GO" id="GO:0010181">
    <property type="term" value="F:FMN binding"/>
    <property type="evidence" value="ECO:0007669"/>
    <property type="project" value="TreeGrafter"/>
</dbReference>
<proteinExistence type="inferred from homology"/>
<keyword evidence="6 11" id="KW-0288">FMN</keyword>
<keyword evidence="9 11" id="KW-0057">Aromatic amino acid biosynthesis</keyword>
<feature type="binding site" evidence="11">
    <location>
        <position position="292"/>
    </location>
    <ligand>
        <name>FMN</name>
        <dbReference type="ChEBI" id="CHEBI:58210"/>
    </ligand>
</feature>
<keyword evidence="4 11" id="KW-0028">Amino-acid biosynthesis</keyword>
<dbReference type="EC" id="4.2.3.5" evidence="3 11"/>
<comment type="pathway">
    <text evidence="1 11 12">Metabolic intermediate biosynthesis; chorismate biosynthesis; chorismate from D-erythrose 4-phosphate and phosphoenolpyruvate: step 7/7.</text>
</comment>
<dbReference type="Pfam" id="PF01264">
    <property type="entry name" value="Chorismate_synt"/>
    <property type="match status" value="1"/>
</dbReference>
<comment type="cofactor">
    <cofactor evidence="11 12">
        <name>FMNH2</name>
        <dbReference type="ChEBI" id="CHEBI:57618"/>
    </cofactor>
    <text evidence="11 12">Reduced FMN (FMNH(2)).</text>
</comment>